<dbReference type="InterPro" id="IPR020610">
    <property type="entry name" value="Thiolase_AS"/>
</dbReference>
<evidence type="ECO:0000256" key="5">
    <source>
        <dbReference type="PIRSR" id="PIRSR000429-1"/>
    </source>
</evidence>
<evidence type="ECO:0000256" key="4">
    <source>
        <dbReference type="ARBA" id="ARBA00023315"/>
    </source>
</evidence>
<keyword evidence="4 6" id="KW-0012">Acyltransferase</keyword>
<accession>A0AAD9JJD0</accession>
<organism evidence="9 10">
    <name type="scientific">Paralvinella palmiformis</name>
    <dbReference type="NCBI Taxonomy" id="53620"/>
    <lineage>
        <taxon>Eukaryota</taxon>
        <taxon>Metazoa</taxon>
        <taxon>Spiralia</taxon>
        <taxon>Lophotrochozoa</taxon>
        <taxon>Annelida</taxon>
        <taxon>Polychaeta</taxon>
        <taxon>Sedentaria</taxon>
        <taxon>Canalipalpata</taxon>
        <taxon>Terebellida</taxon>
        <taxon>Terebelliformia</taxon>
        <taxon>Alvinellidae</taxon>
        <taxon>Paralvinella</taxon>
    </lineage>
</organism>
<dbReference type="GO" id="GO:0006635">
    <property type="term" value="P:fatty acid beta-oxidation"/>
    <property type="evidence" value="ECO:0007669"/>
    <property type="project" value="TreeGrafter"/>
</dbReference>
<evidence type="ECO:0000256" key="2">
    <source>
        <dbReference type="ARBA" id="ARBA00010982"/>
    </source>
</evidence>
<evidence type="ECO:0000259" key="8">
    <source>
        <dbReference type="Pfam" id="PF02803"/>
    </source>
</evidence>
<dbReference type="PANTHER" id="PTHR18919">
    <property type="entry name" value="ACETYL-COA C-ACYLTRANSFERASE"/>
    <property type="match status" value="1"/>
</dbReference>
<evidence type="ECO:0000256" key="6">
    <source>
        <dbReference type="RuleBase" id="RU003557"/>
    </source>
</evidence>
<gene>
    <name evidence="9" type="ORF">LSH36_294g03068</name>
</gene>
<evidence type="ECO:0000256" key="1">
    <source>
        <dbReference type="ARBA" id="ARBA00005189"/>
    </source>
</evidence>
<name>A0AAD9JJD0_9ANNE</name>
<evidence type="ECO:0000256" key="3">
    <source>
        <dbReference type="ARBA" id="ARBA00022679"/>
    </source>
</evidence>
<evidence type="ECO:0000313" key="9">
    <source>
        <dbReference type="EMBL" id="KAK2153530.1"/>
    </source>
</evidence>
<sequence length="400" mass="42517">MALARAVSDVFIVAAKRTPFGTYGGKLRNFSATDLQEVATRAALAAGNIKPEWINSIIVGNVFHTMGDGAYLPRHVGIRVGIPVDVPAYIVNRLCGSSFQSIASACDEIHCGLSELVLTGGAENMSLSPHSVRGIRFGLKLGENPVLDDTLWTGLIDQQIKTPMGMTAENLAEQYKITRVEADEFGLRSHHLWKKAQESGYFKEEMAPVTLKTKKGEIQVEMDEHARPDATIEQMAKLPPVFKKQGTVSAGNASGICDGAGCVIVANEAAIKKHNLTPLVRVAGYGVSGCDPSVMGIGPVPSIRALLSKVNMSMDKIGLVEINEAFAPQTLACQKELGVDMEKLNTNGGAIAVGHPVGASGSRISAHLTHKMRREGVKYAIGSACIGGGQGMAILFENIN</sequence>
<comment type="similarity">
    <text evidence="2 6">Belongs to the thiolase-like superfamily. Thiolase family.</text>
</comment>
<dbReference type="PROSITE" id="PS00737">
    <property type="entry name" value="THIOLASE_2"/>
    <property type="match status" value="1"/>
</dbReference>
<dbReference type="AlphaFoldDB" id="A0AAD9JJD0"/>
<reference evidence="9" key="1">
    <citation type="journal article" date="2023" name="Mol. Biol. Evol.">
        <title>Third-Generation Sequencing Reveals the Adaptive Role of the Epigenome in Three Deep-Sea Polychaetes.</title>
        <authorList>
            <person name="Perez M."/>
            <person name="Aroh O."/>
            <person name="Sun Y."/>
            <person name="Lan Y."/>
            <person name="Juniper S.K."/>
            <person name="Young C.R."/>
            <person name="Angers B."/>
            <person name="Qian P.Y."/>
        </authorList>
    </citation>
    <scope>NUCLEOTIDE SEQUENCE</scope>
    <source>
        <strain evidence="9">P08H-3</strain>
    </source>
</reference>
<dbReference type="GO" id="GO:0003985">
    <property type="term" value="F:acetyl-CoA C-acetyltransferase activity"/>
    <property type="evidence" value="ECO:0007669"/>
    <property type="project" value="TreeGrafter"/>
</dbReference>
<dbReference type="EMBL" id="JAODUP010000294">
    <property type="protein sequence ID" value="KAK2153530.1"/>
    <property type="molecule type" value="Genomic_DNA"/>
</dbReference>
<dbReference type="PROSITE" id="PS00098">
    <property type="entry name" value="THIOLASE_1"/>
    <property type="match status" value="1"/>
</dbReference>
<comment type="pathway">
    <text evidence="1">Lipid metabolism.</text>
</comment>
<dbReference type="InterPro" id="IPR016039">
    <property type="entry name" value="Thiolase-like"/>
</dbReference>
<proteinExistence type="inferred from homology"/>
<dbReference type="Gene3D" id="3.40.47.10">
    <property type="match status" value="2"/>
</dbReference>
<dbReference type="Pfam" id="PF00108">
    <property type="entry name" value="Thiolase_N"/>
    <property type="match status" value="1"/>
</dbReference>
<dbReference type="InterPro" id="IPR002155">
    <property type="entry name" value="Thiolase"/>
</dbReference>
<dbReference type="GO" id="GO:0005739">
    <property type="term" value="C:mitochondrion"/>
    <property type="evidence" value="ECO:0007669"/>
    <property type="project" value="TreeGrafter"/>
</dbReference>
<keyword evidence="10" id="KW-1185">Reference proteome</keyword>
<comment type="caution">
    <text evidence="9">The sequence shown here is derived from an EMBL/GenBank/DDBJ whole genome shotgun (WGS) entry which is preliminary data.</text>
</comment>
<dbReference type="PROSITE" id="PS00099">
    <property type="entry name" value="THIOLASE_3"/>
    <property type="match status" value="1"/>
</dbReference>
<dbReference type="PANTHER" id="PTHR18919:SF107">
    <property type="entry name" value="ACETYL-COA ACETYLTRANSFERASE, CYTOSOLIC"/>
    <property type="match status" value="1"/>
</dbReference>
<evidence type="ECO:0000313" key="10">
    <source>
        <dbReference type="Proteomes" id="UP001208570"/>
    </source>
</evidence>
<dbReference type="InterPro" id="IPR020616">
    <property type="entry name" value="Thiolase_N"/>
</dbReference>
<dbReference type="PIRSF" id="PIRSF000429">
    <property type="entry name" value="Ac-CoA_Ac_transf"/>
    <property type="match status" value="1"/>
</dbReference>
<dbReference type="NCBIfam" id="TIGR01930">
    <property type="entry name" value="AcCoA-C-Actrans"/>
    <property type="match status" value="1"/>
</dbReference>
<protein>
    <submittedName>
        <fullName evidence="9">Uncharacterized protein</fullName>
    </submittedName>
</protein>
<feature type="domain" description="Thiolase N-terminal" evidence="7">
    <location>
        <begin position="10"/>
        <end position="268"/>
    </location>
</feature>
<dbReference type="Proteomes" id="UP001208570">
    <property type="component" value="Unassembled WGS sequence"/>
</dbReference>
<dbReference type="CDD" id="cd00751">
    <property type="entry name" value="thiolase"/>
    <property type="match status" value="1"/>
</dbReference>
<feature type="active site" description="Proton acceptor" evidence="5">
    <location>
        <position position="385"/>
    </location>
</feature>
<dbReference type="InterPro" id="IPR020615">
    <property type="entry name" value="Thiolase_acyl_enz_int_AS"/>
</dbReference>
<dbReference type="InterPro" id="IPR020613">
    <property type="entry name" value="Thiolase_CS"/>
</dbReference>
<feature type="active site" description="Acyl-thioester intermediate" evidence="5">
    <location>
        <position position="95"/>
    </location>
</feature>
<feature type="domain" description="Thiolase C-terminal" evidence="8">
    <location>
        <begin position="277"/>
        <end position="397"/>
    </location>
</feature>
<dbReference type="FunFam" id="3.40.47.10:FF:000010">
    <property type="entry name" value="Acetyl-CoA acetyltransferase (Thiolase)"/>
    <property type="match status" value="1"/>
</dbReference>
<evidence type="ECO:0000259" key="7">
    <source>
        <dbReference type="Pfam" id="PF00108"/>
    </source>
</evidence>
<dbReference type="InterPro" id="IPR020617">
    <property type="entry name" value="Thiolase_C"/>
</dbReference>
<keyword evidence="3 6" id="KW-0808">Transferase</keyword>
<dbReference type="SUPFAM" id="SSF53901">
    <property type="entry name" value="Thiolase-like"/>
    <property type="match status" value="2"/>
</dbReference>
<dbReference type="Pfam" id="PF02803">
    <property type="entry name" value="Thiolase_C"/>
    <property type="match status" value="1"/>
</dbReference>
<feature type="active site" description="Proton acceptor" evidence="5">
    <location>
        <position position="355"/>
    </location>
</feature>